<comment type="caution">
    <text evidence="5">The sequence shown here is derived from an EMBL/GenBank/DDBJ whole genome shotgun (WGS) entry which is preliminary data.</text>
</comment>
<dbReference type="OrthoDB" id="6362133at2759"/>
<dbReference type="PROSITE" id="PS51800">
    <property type="entry name" value="ZF_CHHC_U11_48K"/>
    <property type="match status" value="1"/>
</dbReference>
<evidence type="ECO:0000313" key="5">
    <source>
        <dbReference type="EMBL" id="KAB7502931.1"/>
    </source>
</evidence>
<keyword evidence="6" id="KW-1185">Reference proteome</keyword>
<evidence type="ECO:0000256" key="2">
    <source>
        <dbReference type="ARBA" id="ARBA00022771"/>
    </source>
</evidence>
<name>A0A5N5T8I6_9CRUS</name>
<dbReference type="EMBL" id="SEYY01006355">
    <property type="protein sequence ID" value="KAB7502931.1"/>
    <property type="molecule type" value="Genomic_DNA"/>
</dbReference>
<sequence length="245" mass="27757">QYPDVKMSICPFNATHHVREEKLPAHISECKDKAIVEKDLFLRENPEILSNSIIIQRETVEPQNSRTVESWDSETVDVSSYNSEASIIYKEIPRQAPTGLGKAGRKQWREVDIERIKRLQEGKPIGDLVYPTSGGGEISINEITREHSNNFDLSEFKNYLLEKNSNCSMSSPRKPKELPELPRPKNFQKYVFPSKYSDSESEASDTSFSFRKITSVGKDDGIDSSVKGAYEHLTGMVNVSKSRPV</sequence>
<feature type="non-terminal residue" evidence="5">
    <location>
        <position position="1"/>
    </location>
</feature>
<evidence type="ECO:0000259" key="4">
    <source>
        <dbReference type="PROSITE" id="PS51800"/>
    </source>
</evidence>
<proteinExistence type="predicted"/>
<evidence type="ECO:0000313" key="6">
    <source>
        <dbReference type="Proteomes" id="UP000326759"/>
    </source>
</evidence>
<dbReference type="GO" id="GO:0008270">
    <property type="term" value="F:zinc ion binding"/>
    <property type="evidence" value="ECO:0007669"/>
    <property type="project" value="UniProtKB-KW"/>
</dbReference>
<keyword evidence="1" id="KW-0479">Metal-binding</keyword>
<evidence type="ECO:0000256" key="3">
    <source>
        <dbReference type="ARBA" id="ARBA00022833"/>
    </source>
</evidence>
<keyword evidence="2" id="KW-0863">Zinc-finger</keyword>
<gene>
    <name evidence="5" type="ORF">Anas_11089</name>
</gene>
<feature type="domain" description="CHHC U11-48K-type" evidence="4">
    <location>
        <begin position="7"/>
        <end position="34"/>
    </location>
</feature>
<reference evidence="5 6" key="1">
    <citation type="journal article" date="2019" name="PLoS Biol.">
        <title>Sex chromosomes control vertical transmission of feminizing Wolbachia symbionts in an isopod.</title>
        <authorList>
            <person name="Becking T."/>
            <person name="Chebbi M.A."/>
            <person name="Giraud I."/>
            <person name="Moumen B."/>
            <person name="Laverre T."/>
            <person name="Caubet Y."/>
            <person name="Peccoud J."/>
            <person name="Gilbert C."/>
            <person name="Cordaux R."/>
        </authorList>
    </citation>
    <scope>NUCLEOTIDE SEQUENCE [LARGE SCALE GENOMIC DNA]</scope>
    <source>
        <strain evidence="5">ANa2</strain>
        <tissue evidence="5">Whole body excluding digestive tract and cuticle</tissue>
    </source>
</reference>
<dbReference type="Proteomes" id="UP000326759">
    <property type="component" value="Unassembled WGS sequence"/>
</dbReference>
<dbReference type="Pfam" id="PF05253">
    <property type="entry name" value="zf-U11-48K"/>
    <property type="match status" value="1"/>
</dbReference>
<accession>A0A5N5T8I6</accession>
<dbReference type="AlphaFoldDB" id="A0A5N5T8I6"/>
<organism evidence="5 6">
    <name type="scientific">Armadillidium nasatum</name>
    <dbReference type="NCBI Taxonomy" id="96803"/>
    <lineage>
        <taxon>Eukaryota</taxon>
        <taxon>Metazoa</taxon>
        <taxon>Ecdysozoa</taxon>
        <taxon>Arthropoda</taxon>
        <taxon>Crustacea</taxon>
        <taxon>Multicrustacea</taxon>
        <taxon>Malacostraca</taxon>
        <taxon>Eumalacostraca</taxon>
        <taxon>Peracarida</taxon>
        <taxon>Isopoda</taxon>
        <taxon>Oniscidea</taxon>
        <taxon>Crinocheta</taxon>
        <taxon>Armadillidiidae</taxon>
        <taxon>Armadillidium</taxon>
    </lineage>
</organism>
<evidence type="ECO:0000256" key="1">
    <source>
        <dbReference type="ARBA" id="ARBA00022723"/>
    </source>
</evidence>
<dbReference type="InterPro" id="IPR022776">
    <property type="entry name" value="TRM13/UPF0224_CHHC_Znf_dom"/>
</dbReference>
<protein>
    <recommendedName>
        <fullName evidence="4">CHHC U11-48K-type domain-containing protein</fullName>
    </recommendedName>
</protein>
<keyword evidence="3" id="KW-0862">Zinc</keyword>